<feature type="region of interest" description="Disordered" evidence="1">
    <location>
        <begin position="1"/>
        <end position="84"/>
    </location>
</feature>
<gene>
    <name evidence="3" type="ORF">PGTG_19984</name>
</gene>
<evidence type="ECO:0000256" key="1">
    <source>
        <dbReference type="SAM" id="MobiDB-lite"/>
    </source>
</evidence>
<dbReference type="RefSeq" id="XP_003338500.2">
    <property type="nucleotide sequence ID" value="XM_003338452.2"/>
</dbReference>
<feature type="region of interest" description="Disordered" evidence="1">
    <location>
        <begin position="350"/>
        <end position="416"/>
    </location>
</feature>
<keyword evidence="4" id="KW-1185">Reference proteome</keyword>
<dbReference type="GeneID" id="10535777"/>
<feature type="compositionally biased region" description="Low complexity" evidence="1">
    <location>
        <begin position="36"/>
        <end position="47"/>
    </location>
</feature>
<dbReference type="EMBL" id="DS178437">
    <property type="protein sequence ID" value="EFP94081.2"/>
    <property type="molecule type" value="Genomic_DNA"/>
</dbReference>
<dbReference type="AlphaFoldDB" id="E3LC06"/>
<reference evidence="4" key="2">
    <citation type="journal article" date="2011" name="Proc. Natl. Acad. Sci. U.S.A.">
        <title>Obligate biotrophy features unraveled by the genomic analysis of rust fungi.</title>
        <authorList>
            <person name="Duplessis S."/>
            <person name="Cuomo C.A."/>
            <person name="Lin Y.-C."/>
            <person name="Aerts A."/>
            <person name="Tisserant E."/>
            <person name="Veneault-Fourrey C."/>
            <person name="Joly D.L."/>
            <person name="Hacquard S."/>
            <person name="Amselem J."/>
            <person name="Cantarel B.L."/>
            <person name="Chiu R."/>
            <person name="Coutinho P.M."/>
            <person name="Feau N."/>
            <person name="Field M."/>
            <person name="Frey P."/>
            <person name="Gelhaye E."/>
            <person name="Goldberg J."/>
            <person name="Grabherr M.G."/>
            <person name="Kodira C.D."/>
            <person name="Kohler A."/>
            <person name="Kuees U."/>
            <person name="Lindquist E.A."/>
            <person name="Lucas S.M."/>
            <person name="Mago R."/>
            <person name="Mauceli E."/>
            <person name="Morin E."/>
            <person name="Murat C."/>
            <person name="Pangilinan J.L."/>
            <person name="Park R."/>
            <person name="Pearson M."/>
            <person name="Quesneville H."/>
            <person name="Rouhier N."/>
            <person name="Sakthikumar S."/>
            <person name="Salamov A.A."/>
            <person name="Schmutz J."/>
            <person name="Selles B."/>
            <person name="Shapiro H."/>
            <person name="Tanguay P."/>
            <person name="Tuskan G.A."/>
            <person name="Henrissat B."/>
            <person name="Van de Peer Y."/>
            <person name="Rouze P."/>
            <person name="Ellis J.G."/>
            <person name="Dodds P.N."/>
            <person name="Schein J.E."/>
            <person name="Zhong S."/>
            <person name="Hamelin R.C."/>
            <person name="Grigoriev I.V."/>
            <person name="Szabo L.J."/>
            <person name="Martin F."/>
        </authorList>
    </citation>
    <scope>NUCLEOTIDE SEQUENCE [LARGE SCALE GENOMIC DNA]</scope>
    <source>
        <strain evidence="4">CRL 75-36-700-3 / race SCCL</strain>
    </source>
</reference>
<feature type="compositionally biased region" description="Basic and acidic residues" evidence="1">
    <location>
        <begin position="222"/>
        <end position="231"/>
    </location>
</feature>
<dbReference type="OrthoDB" id="2503752at2759"/>
<evidence type="ECO:0000313" key="4">
    <source>
        <dbReference type="Proteomes" id="UP000008783"/>
    </source>
</evidence>
<feature type="compositionally biased region" description="Low complexity" evidence="1">
    <location>
        <begin position="238"/>
        <end position="252"/>
    </location>
</feature>
<protein>
    <recommendedName>
        <fullName evidence="2">No apical meristem-associated C-terminal domain-containing protein</fullName>
    </recommendedName>
</protein>
<name>E3LC06_PUCGT</name>
<feature type="compositionally biased region" description="Acidic residues" evidence="1">
    <location>
        <begin position="394"/>
        <end position="416"/>
    </location>
</feature>
<organism evidence="3 4">
    <name type="scientific">Puccinia graminis f. sp. tritici (strain CRL 75-36-700-3 / race SCCL)</name>
    <name type="common">Black stem rust fungus</name>
    <dbReference type="NCBI Taxonomy" id="418459"/>
    <lineage>
        <taxon>Eukaryota</taxon>
        <taxon>Fungi</taxon>
        <taxon>Dikarya</taxon>
        <taxon>Basidiomycota</taxon>
        <taxon>Pucciniomycotina</taxon>
        <taxon>Pucciniomycetes</taxon>
        <taxon>Pucciniales</taxon>
        <taxon>Pucciniaceae</taxon>
        <taxon>Puccinia</taxon>
    </lineage>
</organism>
<evidence type="ECO:0000313" key="3">
    <source>
        <dbReference type="EMBL" id="EFP94081.2"/>
    </source>
</evidence>
<feature type="compositionally biased region" description="Basic and acidic residues" evidence="1">
    <location>
        <begin position="350"/>
        <end position="386"/>
    </location>
</feature>
<dbReference type="InParanoid" id="E3LC06"/>
<feature type="region of interest" description="Disordered" evidence="1">
    <location>
        <begin position="217"/>
        <end position="254"/>
    </location>
</feature>
<dbReference type="PANTHER" id="PTHR45023">
    <property type="match status" value="1"/>
</dbReference>
<dbReference type="KEGG" id="pgr:PGTG_19984"/>
<dbReference type="PANTHER" id="PTHR45023:SF4">
    <property type="entry name" value="GLYCINE-RICH PROTEIN-RELATED"/>
    <property type="match status" value="1"/>
</dbReference>
<dbReference type="HOGENOM" id="CLU_012390_7_0_1"/>
<sequence>MADTDPKSSTNTPTPTPSSPKKKKKKKNRKKKSTPPKETTTDTPKIKQPTDIATPQPADKSIIDIDPTPKAANDPAPKKGNPRWSIEEDKKLCVAWLNTSRDAIVGTGQKASTFWERIHATLSDLISEYNDEKKSAKYFKPLPLRPVGAVECRWALILKSVNKFSGCYSNAERRLKSGKTRDDILTEAKELYKASFGSAFSLDHCWGILKDSPKWQATQTENEARGKKADQSRTTSVASDGPASTPAASSPAIIDVDNDNSEISRSVLGNVRVEGQKAAKRKRADKCSIKKIVGMQKELVQISRDRLSSMKAAMQSTSDNAIMSQDLSMMDDESRAYYLKKKRAIIAREEQEEKEKEEKEKKEKEENEKKARQEKEEKERQEEAEKKRKQKEAEELEYESDDGEDSEGDEETEENE</sequence>
<proteinExistence type="predicted"/>
<dbReference type="VEuPathDB" id="FungiDB:PGTG_19984"/>
<accession>E3LC06</accession>
<dbReference type="Proteomes" id="UP000008783">
    <property type="component" value="Unassembled WGS sequence"/>
</dbReference>
<dbReference type="STRING" id="418459.E3LC06"/>
<dbReference type="InterPro" id="IPR029466">
    <property type="entry name" value="NAM-associated_C"/>
</dbReference>
<feature type="domain" description="No apical meristem-associated C-terminal" evidence="2">
    <location>
        <begin position="200"/>
        <end position="345"/>
    </location>
</feature>
<reference key="1">
    <citation type="submission" date="2007-01" db="EMBL/GenBank/DDBJ databases">
        <title>The Genome Sequence of Puccinia graminis f. sp. tritici Strain CRL 75-36-700-3.</title>
        <authorList>
            <consortium name="The Broad Institute Genome Sequencing Platform"/>
            <person name="Birren B."/>
            <person name="Lander E."/>
            <person name="Galagan J."/>
            <person name="Nusbaum C."/>
            <person name="Devon K."/>
            <person name="Cuomo C."/>
            <person name="Jaffe D."/>
            <person name="Butler J."/>
            <person name="Alvarez P."/>
            <person name="Gnerre S."/>
            <person name="Grabherr M."/>
            <person name="Mauceli E."/>
            <person name="Brockman W."/>
            <person name="Young S."/>
            <person name="LaButti K."/>
            <person name="Sykes S."/>
            <person name="DeCaprio D."/>
            <person name="Crawford M."/>
            <person name="Koehrsen M."/>
            <person name="Engels R."/>
            <person name="Montgomery P."/>
            <person name="Pearson M."/>
            <person name="Howarth C."/>
            <person name="Larson L."/>
            <person name="White J."/>
            <person name="Zeng Q."/>
            <person name="Kodira C."/>
            <person name="Yandava C."/>
            <person name="Alvarado L."/>
            <person name="O'Leary S."/>
            <person name="Szabo L."/>
            <person name="Dean R."/>
            <person name="Schein J."/>
        </authorList>
    </citation>
    <scope>NUCLEOTIDE SEQUENCE</scope>
    <source>
        <strain>CRL 75-36-700-3</strain>
    </source>
</reference>
<dbReference type="Pfam" id="PF14303">
    <property type="entry name" value="NAM-associated"/>
    <property type="match status" value="1"/>
</dbReference>
<evidence type="ECO:0000259" key="2">
    <source>
        <dbReference type="Pfam" id="PF14303"/>
    </source>
</evidence>
<feature type="compositionally biased region" description="Basic residues" evidence="1">
    <location>
        <begin position="20"/>
        <end position="34"/>
    </location>
</feature>